<feature type="domain" description="Glycosyltransferase 2-like" evidence="1">
    <location>
        <begin position="6"/>
        <end position="175"/>
    </location>
</feature>
<organism evidence="2 3">
    <name type="scientific">Rhodococcoides corynebacterioides</name>
    <dbReference type="NCBI Taxonomy" id="53972"/>
    <lineage>
        <taxon>Bacteria</taxon>
        <taxon>Bacillati</taxon>
        <taxon>Actinomycetota</taxon>
        <taxon>Actinomycetes</taxon>
        <taxon>Mycobacteriales</taxon>
        <taxon>Nocardiaceae</taxon>
        <taxon>Rhodococcoides</taxon>
    </lineage>
</organism>
<dbReference type="Proteomes" id="UP000703038">
    <property type="component" value="Unassembled WGS sequence"/>
</dbReference>
<dbReference type="InterPro" id="IPR001173">
    <property type="entry name" value="Glyco_trans_2-like"/>
</dbReference>
<keyword evidence="3" id="KW-1185">Reference proteome</keyword>
<dbReference type="InterPro" id="IPR029044">
    <property type="entry name" value="Nucleotide-diphossugar_trans"/>
</dbReference>
<protein>
    <submittedName>
        <fullName evidence="2">Glycosyltransferase involved in cell wall biosynthesis</fullName>
    </submittedName>
</protein>
<evidence type="ECO:0000313" key="2">
    <source>
        <dbReference type="EMBL" id="MBM7416810.1"/>
    </source>
</evidence>
<evidence type="ECO:0000313" key="3">
    <source>
        <dbReference type="Proteomes" id="UP000703038"/>
    </source>
</evidence>
<gene>
    <name evidence="2" type="ORF">JOE42_003543</name>
</gene>
<proteinExistence type="predicted"/>
<dbReference type="Gene3D" id="3.90.550.10">
    <property type="entry name" value="Spore Coat Polysaccharide Biosynthesis Protein SpsA, Chain A"/>
    <property type="match status" value="1"/>
</dbReference>
<dbReference type="EMBL" id="JAFBBK010000001">
    <property type="protein sequence ID" value="MBM7416810.1"/>
    <property type="molecule type" value="Genomic_DNA"/>
</dbReference>
<accession>A0ABS2KYX0</accession>
<comment type="caution">
    <text evidence="2">The sequence shown here is derived from an EMBL/GenBank/DDBJ whole genome shotgun (WGS) entry which is preliminary data.</text>
</comment>
<dbReference type="RefSeq" id="WP_027506551.1">
    <property type="nucleotide sequence ID" value="NZ_JAFBBK010000001.1"/>
</dbReference>
<reference evidence="2 3" key="1">
    <citation type="submission" date="2021-01" db="EMBL/GenBank/DDBJ databases">
        <title>Genomics of switchgrass bacterial isolates.</title>
        <authorList>
            <person name="Shade A."/>
        </authorList>
    </citation>
    <scope>NUCLEOTIDE SEQUENCE [LARGE SCALE GENOMIC DNA]</scope>
    <source>
        <strain evidence="2 3">PvP111</strain>
    </source>
</reference>
<sequence length="282" mass="30674">MAPRVSIVVPAYNNADFIGETIESILSQTYRDFELVIADHASTDSTLDVIARYDDDRIRVEHTEAGGGAKRNWDRVSRLATGELIKLVCGDDTITETSIADQVAAFDAHPSAVLVASQRTLVDAAGKTIIATRGLGKLSGLVDGRTAARTAVLAGSNIFGEPGCVLMRRDALADIGWWDNDHPFLIDQATFTEVALKGDVVAIRSSLAAFRINAGQWSVRLAREQAGQAAGFHRKLRAAYPDLLSENDVRIGNARALVTSFLRRAVYVLLRRRITHQPPEPV</sequence>
<name>A0ABS2KYX0_9NOCA</name>
<dbReference type="PANTHER" id="PTHR22916">
    <property type="entry name" value="GLYCOSYLTRANSFERASE"/>
    <property type="match status" value="1"/>
</dbReference>
<dbReference type="SUPFAM" id="SSF53448">
    <property type="entry name" value="Nucleotide-diphospho-sugar transferases"/>
    <property type="match status" value="1"/>
</dbReference>
<dbReference type="Pfam" id="PF00535">
    <property type="entry name" value="Glycos_transf_2"/>
    <property type="match status" value="1"/>
</dbReference>
<evidence type="ECO:0000259" key="1">
    <source>
        <dbReference type="Pfam" id="PF00535"/>
    </source>
</evidence>